<dbReference type="PATRIC" id="fig|269796.9.peg.2481"/>
<feature type="transmembrane region" description="Helical" evidence="4">
    <location>
        <begin position="277"/>
        <end position="298"/>
    </location>
</feature>
<feature type="transmembrane region" description="Helical" evidence="4">
    <location>
        <begin position="332"/>
        <end position="358"/>
    </location>
</feature>
<dbReference type="EMBL" id="CP000230">
    <property type="protein sequence ID" value="ABC23180.1"/>
    <property type="molecule type" value="Genomic_DNA"/>
</dbReference>
<dbReference type="GO" id="GO:0022857">
    <property type="term" value="F:transmembrane transporter activity"/>
    <property type="evidence" value="ECO:0007669"/>
    <property type="project" value="InterPro"/>
</dbReference>
<dbReference type="EnsemblBacteria" id="ABC23180">
    <property type="protein sequence ID" value="ABC23180"/>
    <property type="gene ID" value="Rru_A2380"/>
</dbReference>
<proteinExistence type="predicted"/>
<dbReference type="InterPro" id="IPR036259">
    <property type="entry name" value="MFS_trans_sf"/>
</dbReference>
<feature type="transmembrane region" description="Helical" evidence="4">
    <location>
        <begin position="211"/>
        <end position="235"/>
    </location>
</feature>
<dbReference type="Proteomes" id="UP000001929">
    <property type="component" value="Chromosome"/>
</dbReference>
<feature type="transmembrane region" description="Helical" evidence="4">
    <location>
        <begin position="166"/>
        <end position="190"/>
    </location>
</feature>
<keyword evidence="3 4" id="KW-0472">Membrane</keyword>
<sequence length="403" mass="40940">MTPSSPWHGRSLLLAGAIVLVALNLRPALSSVGPVLNEIMAGLGLSAAQASWLTTLPVLCLGLFGPLAPRLARIVGTDRLILAMLVVLAAAIALRGAHTPLALFIGTAVGGLAIGAVNVLLPGVLKRDYPGHAVAMTGVMTMAMCGGAAVAAGATVPLMNRLDGDWAAALAWWVVPALIAIVAWAPFALRGKRGGKAGGVLPVVGLWRDKVAWQVTLFMGMQSSLAYCVFGWLAPILRDRGISAVEAGLMVSVSVLCQLPTALVTPSLAGRARDQRLAVVLTQCGTAIGLMGCMLAPLSLIWGFAVILGLAQGASFATALSLIVLRSGDSHIAAHLSGMAQGVGYSVSAMGPLLVGLIHQQTGSWGPVAGLFLAIGALALIAGLGAGRRRTVGARVEGHASAA</sequence>
<dbReference type="Gene3D" id="1.20.1250.20">
    <property type="entry name" value="MFS general substrate transporter like domains"/>
    <property type="match status" value="2"/>
</dbReference>
<evidence type="ECO:0000313" key="5">
    <source>
        <dbReference type="EMBL" id="ABC23180.1"/>
    </source>
</evidence>
<reference evidence="5 6" key="1">
    <citation type="journal article" date="2011" name="Stand. Genomic Sci.">
        <title>Complete genome sequence of Rhodospirillum rubrum type strain (S1).</title>
        <authorList>
            <person name="Munk A.C."/>
            <person name="Copeland A."/>
            <person name="Lucas S."/>
            <person name="Lapidus A."/>
            <person name="Del Rio T.G."/>
            <person name="Barry K."/>
            <person name="Detter J.C."/>
            <person name="Hammon N."/>
            <person name="Israni S."/>
            <person name="Pitluck S."/>
            <person name="Brettin T."/>
            <person name="Bruce D."/>
            <person name="Han C."/>
            <person name="Tapia R."/>
            <person name="Gilna P."/>
            <person name="Schmutz J."/>
            <person name="Larimer F."/>
            <person name="Land M."/>
            <person name="Kyrpides N.C."/>
            <person name="Mavromatis K."/>
            <person name="Richardson P."/>
            <person name="Rohde M."/>
            <person name="Goker M."/>
            <person name="Klenk H.P."/>
            <person name="Zhang Y."/>
            <person name="Roberts G.P."/>
            <person name="Reslewic S."/>
            <person name="Schwartz D.C."/>
        </authorList>
    </citation>
    <scope>NUCLEOTIDE SEQUENCE [LARGE SCALE GENOMIC DNA]</scope>
    <source>
        <strain evidence="6">ATCC 11170 / ATH 1.1.1 / DSM 467 / LMG 4362 / NCIMB 8255 / S1</strain>
    </source>
</reference>
<gene>
    <name evidence="5" type="ordered locus">Rru_A2380</name>
</gene>
<dbReference type="CDD" id="cd17339">
    <property type="entry name" value="MFS_NIMT_CynX_like"/>
    <property type="match status" value="1"/>
</dbReference>
<keyword evidence="6" id="KW-1185">Reference proteome</keyword>
<evidence type="ECO:0000256" key="1">
    <source>
        <dbReference type="ARBA" id="ARBA00022692"/>
    </source>
</evidence>
<dbReference type="eggNOG" id="COG2807">
    <property type="taxonomic scope" value="Bacteria"/>
</dbReference>
<feature type="transmembrane region" description="Helical" evidence="4">
    <location>
        <begin position="364"/>
        <end position="386"/>
    </location>
</feature>
<name>Q2RRR5_RHORT</name>
<feature type="transmembrane region" description="Helical" evidence="4">
    <location>
        <begin position="80"/>
        <end position="97"/>
    </location>
</feature>
<protein>
    <submittedName>
        <fullName evidence="5">Major facilitator superfamily MFS_1</fullName>
    </submittedName>
</protein>
<dbReference type="Pfam" id="PF07690">
    <property type="entry name" value="MFS_1"/>
    <property type="match status" value="1"/>
</dbReference>
<evidence type="ECO:0000256" key="3">
    <source>
        <dbReference type="ARBA" id="ARBA00023136"/>
    </source>
</evidence>
<feature type="transmembrane region" description="Helical" evidence="4">
    <location>
        <begin position="133"/>
        <end position="154"/>
    </location>
</feature>
<dbReference type="KEGG" id="rru:Rru_A2380"/>
<evidence type="ECO:0000313" key="6">
    <source>
        <dbReference type="Proteomes" id="UP000001929"/>
    </source>
</evidence>
<dbReference type="STRING" id="269796.Rru_A2380"/>
<dbReference type="SUPFAM" id="SSF103473">
    <property type="entry name" value="MFS general substrate transporter"/>
    <property type="match status" value="1"/>
</dbReference>
<dbReference type="PhylomeDB" id="Q2RRR5"/>
<organism evidence="5 6">
    <name type="scientific">Rhodospirillum rubrum (strain ATCC 11170 / ATH 1.1.1 / DSM 467 / LMG 4362 / NCIMB 8255 / S1)</name>
    <dbReference type="NCBI Taxonomy" id="269796"/>
    <lineage>
        <taxon>Bacteria</taxon>
        <taxon>Pseudomonadati</taxon>
        <taxon>Pseudomonadota</taxon>
        <taxon>Alphaproteobacteria</taxon>
        <taxon>Rhodospirillales</taxon>
        <taxon>Rhodospirillaceae</taxon>
        <taxon>Rhodospirillum</taxon>
    </lineage>
</organism>
<dbReference type="HOGENOM" id="CLU_038046_1_0_5"/>
<dbReference type="PANTHER" id="PTHR23523">
    <property type="match status" value="1"/>
</dbReference>
<dbReference type="InterPro" id="IPR052524">
    <property type="entry name" value="MFS_Cyanate_Porter"/>
</dbReference>
<dbReference type="RefSeq" id="WP_011390133.1">
    <property type="nucleotide sequence ID" value="NC_007643.1"/>
</dbReference>
<dbReference type="InterPro" id="IPR011701">
    <property type="entry name" value="MFS"/>
</dbReference>
<keyword evidence="1 4" id="KW-0812">Transmembrane</keyword>
<feature type="transmembrane region" description="Helical" evidence="4">
    <location>
        <begin position="304"/>
        <end position="325"/>
    </location>
</feature>
<dbReference type="AlphaFoldDB" id="Q2RRR5"/>
<keyword evidence="2 4" id="KW-1133">Transmembrane helix</keyword>
<feature type="transmembrane region" description="Helical" evidence="4">
    <location>
        <begin position="247"/>
        <end position="265"/>
    </location>
</feature>
<feature type="transmembrane region" description="Helical" evidence="4">
    <location>
        <begin position="46"/>
        <end position="68"/>
    </location>
</feature>
<evidence type="ECO:0000256" key="2">
    <source>
        <dbReference type="ARBA" id="ARBA00022989"/>
    </source>
</evidence>
<dbReference type="PANTHER" id="PTHR23523:SF2">
    <property type="entry name" value="2-NITROIMIDAZOLE TRANSPORTER"/>
    <property type="match status" value="1"/>
</dbReference>
<feature type="transmembrane region" description="Helical" evidence="4">
    <location>
        <begin position="103"/>
        <end position="121"/>
    </location>
</feature>
<accession>Q2RRR5</accession>
<evidence type="ECO:0000256" key="4">
    <source>
        <dbReference type="SAM" id="Phobius"/>
    </source>
</evidence>